<accession>A0ACC0JAL9</accession>
<gene>
    <name evidence="1" type="ORF">MSG28_008247</name>
</gene>
<dbReference type="EMBL" id="CM046113">
    <property type="protein sequence ID" value="KAI8421176.1"/>
    <property type="molecule type" value="Genomic_DNA"/>
</dbReference>
<sequence length="181" mass="20583">MSGKSMLCLFFLAGKHNVGHPEARWTDDLKRAAGGGWMRGAENRVLWRAMEEAYVQQWAAETSTKELEQAQRRKKRRPAGHQNPQTSPSYPQYDEASVNGSQRWLVIGLVLTVFQVQPELVANTGGNLRKNNPRMKCIQLVSYKHGPGQRWHVWGRAPALLASSKAAFPPEMERNMFFIHQ</sequence>
<dbReference type="Proteomes" id="UP001064048">
    <property type="component" value="Chromosome 13"/>
</dbReference>
<reference evidence="1 2" key="1">
    <citation type="journal article" date="2022" name="Genome Biol. Evol.">
        <title>The Spruce Budworm Genome: Reconstructing the Evolutionary History of Antifreeze Proteins.</title>
        <authorList>
            <person name="Beliveau C."/>
            <person name="Gagne P."/>
            <person name="Picq S."/>
            <person name="Vernygora O."/>
            <person name="Keeling C.I."/>
            <person name="Pinkney K."/>
            <person name="Doucet D."/>
            <person name="Wen F."/>
            <person name="Johnston J.S."/>
            <person name="Maaroufi H."/>
            <person name="Boyle B."/>
            <person name="Laroche J."/>
            <person name="Dewar K."/>
            <person name="Juretic N."/>
            <person name="Blackburn G."/>
            <person name="Nisole A."/>
            <person name="Brunet B."/>
            <person name="Brandao M."/>
            <person name="Lumley L."/>
            <person name="Duan J."/>
            <person name="Quan G."/>
            <person name="Lucarotti C.J."/>
            <person name="Roe A.D."/>
            <person name="Sperling F.A.H."/>
            <person name="Levesque R.C."/>
            <person name="Cusson M."/>
        </authorList>
    </citation>
    <scope>NUCLEOTIDE SEQUENCE [LARGE SCALE GENOMIC DNA]</scope>
    <source>
        <strain evidence="1">Glfc:IPQL:Cfum</strain>
    </source>
</reference>
<evidence type="ECO:0000313" key="2">
    <source>
        <dbReference type="Proteomes" id="UP001064048"/>
    </source>
</evidence>
<proteinExistence type="predicted"/>
<name>A0ACC0JAL9_CHOFU</name>
<organism evidence="1 2">
    <name type="scientific">Choristoneura fumiferana</name>
    <name type="common">Spruce budworm moth</name>
    <name type="synonym">Archips fumiferana</name>
    <dbReference type="NCBI Taxonomy" id="7141"/>
    <lineage>
        <taxon>Eukaryota</taxon>
        <taxon>Metazoa</taxon>
        <taxon>Ecdysozoa</taxon>
        <taxon>Arthropoda</taxon>
        <taxon>Hexapoda</taxon>
        <taxon>Insecta</taxon>
        <taxon>Pterygota</taxon>
        <taxon>Neoptera</taxon>
        <taxon>Endopterygota</taxon>
        <taxon>Lepidoptera</taxon>
        <taxon>Glossata</taxon>
        <taxon>Ditrysia</taxon>
        <taxon>Tortricoidea</taxon>
        <taxon>Tortricidae</taxon>
        <taxon>Tortricinae</taxon>
        <taxon>Choristoneura</taxon>
    </lineage>
</organism>
<keyword evidence="2" id="KW-1185">Reference proteome</keyword>
<protein>
    <submittedName>
        <fullName evidence="1">Uncharacterized protein</fullName>
    </submittedName>
</protein>
<evidence type="ECO:0000313" key="1">
    <source>
        <dbReference type="EMBL" id="KAI8421176.1"/>
    </source>
</evidence>
<comment type="caution">
    <text evidence="1">The sequence shown here is derived from an EMBL/GenBank/DDBJ whole genome shotgun (WGS) entry which is preliminary data.</text>
</comment>